<keyword evidence="4" id="KW-0963">Cytoplasm</keyword>
<comment type="similarity">
    <text evidence="1 4">Belongs to the IF-3 family.</text>
</comment>
<dbReference type="NCBIfam" id="TIGR00168">
    <property type="entry name" value="infC"/>
    <property type="match status" value="1"/>
</dbReference>
<dbReference type="FunFam" id="3.30.110.10:FF:000001">
    <property type="entry name" value="Translation initiation factor IF-3"/>
    <property type="match status" value="1"/>
</dbReference>
<evidence type="ECO:0000259" key="6">
    <source>
        <dbReference type="Pfam" id="PF00707"/>
    </source>
</evidence>
<comment type="subcellular location">
    <subcellularLocation>
        <location evidence="4">Cytoplasm</location>
    </subcellularLocation>
</comment>
<dbReference type="GO" id="GO:0003743">
    <property type="term" value="F:translation initiation factor activity"/>
    <property type="evidence" value="ECO:0007669"/>
    <property type="project" value="UniProtKB-UniRule"/>
</dbReference>
<dbReference type="KEGG" id="pbp:STSP1_01682"/>
<dbReference type="Pfam" id="PF05198">
    <property type="entry name" value="IF3_N"/>
    <property type="match status" value="1"/>
</dbReference>
<dbReference type="STRING" id="1941349.STSP1_01682"/>
<dbReference type="InterPro" id="IPR019815">
    <property type="entry name" value="Translation_initiation_fac_3_C"/>
</dbReference>
<comment type="function">
    <text evidence="4">IF-3 binds to the 30S ribosomal subunit and shifts the equilibrium between 70S ribosomes and their 50S and 30S subunits in favor of the free subunits, thus enhancing the availability of 30S subunits on which protein synthesis initiation begins.</text>
</comment>
<comment type="subunit">
    <text evidence="4">Monomer.</text>
</comment>
<evidence type="ECO:0000259" key="7">
    <source>
        <dbReference type="Pfam" id="PF05198"/>
    </source>
</evidence>
<dbReference type="GO" id="GO:0043022">
    <property type="term" value="F:ribosome binding"/>
    <property type="evidence" value="ECO:0007669"/>
    <property type="project" value="TreeGrafter"/>
</dbReference>
<dbReference type="GO" id="GO:0005829">
    <property type="term" value="C:cytosol"/>
    <property type="evidence" value="ECO:0007669"/>
    <property type="project" value="TreeGrafter"/>
</dbReference>
<evidence type="ECO:0000313" key="8">
    <source>
        <dbReference type="EMBL" id="ARN57279.1"/>
    </source>
</evidence>
<dbReference type="HAMAP" id="MF_00080">
    <property type="entry name" value="IF_3"/>
    <property type="match status" value="1"/>
</dbReference>
<proteinExistence type="inferred from homology"/>
<reference evidence="9" key="1">
    <citation type="submission" date="2017-04" db="EMBL/GenBank/DDBJ databases">
        <title>Comparative genomics and description of representatives of a novel lineage of planctomycetes thriving in anoxic sediments.</title>
        <authorList>
            <person name="Spring S."/>
            <person name="Bunk B."/>
            <person name="Sproer C."/>
        </authorList>
    </citation>
    <scope>NUCLEOTIDE SEQUENCE [LARGE SCALE GENOMIC DNA]</scope>
    <source>
        <strain evidence="9">ST-PulAB-D4</strain>
    </source>
</reference>
<name>A0A1W6LNC5_9BACT</name>
<sequence>MNERIKKGTPEVRLIDHENNQVGVVKTEQALDMAFEVGLDLVEVASNSEPPVCRIMDHGKWLYEQKRKQKQSRKKQHVVSLKEIRLRPEIGDNDRDVKVNHARKFLEKGDKVQFTLRFRGREMAHTDQGKELMETIAEMIKDVAKVDRAPNMQGRRMIMIVSPT</sequence>
<evidence type="ECO:0000256" key="1">
    <source>
        <dbReference type="ARBA" id="ARBA00005439"/>
    </source>
</evidence>
<dbReference type="Proteomes" id="UP000193334">
    <property type="component" value="Chromosome"/>
</dbReference>
<keyword evidence="2 4" id="KW-0396">Initiation factor</keyword>
<dbReference type="Pfam" id="PF00707">
    <property type="entry name" value="IF3_C"/>
    <property type="match status" value="1"/>
</dbReference>
<dbReference type="InterPro" id="IPR036787">
    <property type="entry name" value="T_IF-3_N_sf"/>
</dbReference>
<dbReference type="PANTHER" id="PTHR10938:SF0">
    <property type="entry name" value="TRANSLATION INITIATION FACTOR IF-3, MITOCHONDRIAL"/>
    <property type="match status" value="1"/>
</dbReference>
<dbReference type="InterPro" id="IPR036788">
    <property type="entry name" value="T_IF-3_C_sf"/>
</dbReference>
<evidence type="ECO:0000256" key="5">
    <source>
        <dbReference type="NCBIfam" id="TIGR00168"/>
    </source>
</evidence>
<dbReference type="GO" id="GO:0016020">
    <property type="term" value="C:membrane"/>
    <property type="evidence" value="ECO:0007669"/>
    <property type="project" value="TreeGrafter"/>
</dbReference>
<keyword evidence="3 4" id="KW-0648">Protein biosynthesis</keyword>
<gene>
    <name evidence="4 8" type="primary">infC</name>
    <name evidence="8" type="ORF">STSP1_01682</name>
</gene>
<feature type="domain" description="Translation initiation factor 3 C-terminal" evidence="6">
    <location>
        <begin position="79"/>
        <end position="163"/>
    </location>
</feature>
<evidence type="ECO:0000313" key="9">
    <source>
        <dbReference type="Proteomes" id="UP000193334"/>
    </source>
</evidence>
<evidence type="ECO:0000256" key="4">
    <source>
        <dbReference type="HAMAP-Rule" id="MF_00080"/>
    </source>
</evidence>
<keyword evidence="9" id="KW-1185">Reference proteome</keyword>
<dbReference type="Gene3D" id="3.30.110.10">
    <property type="entry name" value="Translation initiation factor 3 (IF-3), C-terminal domain"/>
    <property type="match status" value="1"/>
</dbReference>
<dbReference type="GO" id="GO:0032790">
    <property type="term" value="P:ribosome disassembly"/>
    <property type="evidence" value="ECO:0007669"/>
    <property type="project" value="TreeGrafter"/>
</dbReference>
<accession>A0A1W6LNC5</accession>
<dbReference type="InterPro" id="IPR001288">
    <property type="entry name" value="Translation_initiation_fac_3"/>
</dbReference>
<feature type="domain" description="Translation initiation factor 3 N-terminal" evidence="7">
    <location>
        <begin position="1"/>
        <end position="71"/>
    </location>
</feature>
<protein>
    <recommendedName>
        <fullName evidence="4 5">Translation initiation factor IF-3</fullName>
    </recommendedName>
</protein>
<dbReference type="InterPro" id="IPR019814">
    <property type="entry name" value="Translation_initiation_fac_3_N"/>
</dbReference>
<evidence type="ECO:0000256" key="3">
    <source>
        <dbReference type="ARBA" id="ARBA00022917"/>
    </source>
</evidence>
<evidence type="ECO:0000256" key="2">
    <source>
        <dbReference type="ARBA" id="ARBA00022540"/>
    </source>
</evidence>
<dbReference type="PANTHER" id="PTHR10938">
    <property type="entry name" value="TRANSLATION INITIATION FACTOR IF-3"/>
    <property type="match status" value="1"/>
</dbReference>
<dbReference type="Gene3D" id="3.10.20.80">
    <property type="entry name" value="Translation initiation factor 3 (IF-3), N-terminal domain"/>
    <property type="match status" value="1"/>
</dbReference>
<dbReference type="SUPFAM" id="SSF54364">
    <property type="entry name" value="Translation initiation factor IF3, N-terminal domain"/>
    <property type="match status" value="1"/>
</dbReference>
<organism evidence="8 9">
    <name type="scientific">Sedimentisphaera salicampi</name>
    <dbReference type="NCBI Taxonomy" id="1941349"/>
    <lineage>
        <taxon>Bacteria</taxon>
        <taxon>Pseudomonadati</taxon>
        <taxon>Planctomycetota</taxon>
        <taxon>Phycisphaerae</taxon>
        <taxon>Sedimentisphaerales</taxon>
        <taxon>Sedimentisphaeraceae</taxon>
        <taxon>Sedimentisphaera</taxon>
    </lineage>
</organism>
<dbReference type="AlphaFoldDB" id="A0A1W6LNC5"/>
<dbReference type="SUPFAM" id="SSF55200">
    <property type="entry name" value="Translation initiation factor IF3, C-terminal domain"/>
    <property type="match status" value="1"/>
</dbReference>
<dbReference type="EMBL" id="CP021023">
    <property type="protein sequence ID" value="ARN57279.1"/>
    <property type="molecule type" value="Genomic_DNA"/>
</dbReference>